<keyword evidence="3" id="KW-1185">Reference proteome</keyword>
<protein>
    <submittedName>
        <fullName evidence="2">Uncharacterized protein</fullName>
    </submittedName>
</protein>
<feature type="region of interest" description="Disordered" evidence="1">
    <location>
        <begin position="1415"/>
        <end position="1445"/>
    </location>
</feature>
<evidence type="ECO:0000256" key="1">
    <source>
        <dbReference type="SAM" id="MobiDB-lite"/>
    </source>
</evidence>
<feature type="compositionally biased region" description="Polar residues" evidence="1">
    <location>
        <begin position="1428"/>
        <end position="1445"/>
    </location>
</feature>
<feature type="region of interest" description="Disordered" evidence="1">
    <location>
        <begin position="209"/>
        <end position="228"/>
    </location>
</feature>
<feature type="region of interest" description="Disordered" evidence="1">
    <location>
        <begin position="48"/>
        <end position="67"/>
    </location>
</feature>
<sequence length="2087" mass="228527">MEVDYKSKPRRELQALCKQHGLPANLTNARMAENLASLLQKANSEEIKPKGCLKGSGGSSAEEGGGRLLPKKVSFSLHEVGVRALPERRRSSRRKSVVGFAPKEVTEGASEAKIELEVRKTSKRYHCNSPDRNGEDELATNFPCPGGIPLDEKHDGAVPITRNLRSRVITVEGSKALQGDIKVPRRIVTRSNRKKAQVEVVASIPEVHSEEMKSSSDDGLVNKGRSKRQKCGNATVKIDERHDNFTKSQNLLNSQESGTSVAPVADETVAIKKIRKLGRNKKTNEATDVTDPSIKHTVVVPVTKSSVVHEPNKEIKRPNHNAPELQICVEKLVHITAKAKKLHNLQIGQVINEPPNEDSYVDCTVGDGRETHLGQKHVEELQRKSRCTRSGLVLEANKNDGRLRAKKRTKSSCLDDDSFSHGKVEVTSRSDSTDLLDEKGSSCRHEDVSEQTVEVIDSHIDQGPFHPCLSLFATEDIPTINAHNSFFGEEQPMHKHENSSKKTAANELNVAEEKNFLTKEVEPVGFDLLDTKKMDSNVGFSCSSQVIPSADWSVKNVTLEGGSSHSGLDSTNKVKDRQGSQGFVGESAFKHTYDNQMLVRDDNDFLSNNSIDVSIKLKDGSSYSEEVMKEDSSTVLETECMSNTIYSKDQKDGDGLNMCLNIRDAPFICHREEHSHVSATHTCSLNQPKTITLQVNGDGVQENTSNTSSCDSDLKDKAVLPLTVFACNDLVDFFDQPKISRNSIGSYGVASMASSSAAYEEFYGLKDTNDTNVPCDSLHAYEVVKQEGILKYSSSNCEITANSVEHSQGEQRQSQESSTAVPDFQSCNIVQDDDRCVNKFSSCSRCVINCNFSEQAIDQRVLSPIRPEISSEIQKTPLEVKVINIPSSGDNLYKNHHDDNSSRVDLIKPSDHRELSGFRSYGRNSYSEGFGMQGGKSTSLPEKSGGAITVIFEQMKGLQFDVAKEVPSELKLFVDYEAQANLQDELNLEKQQVLRTGSSLSTVASPKSEMASDALLSDDERRHDGTKGVDLPSHSGFKDKRIGPAITEINDVLGSSCKDTFDHSPVHLAQSSGKFQGDIWATISTSNSVRKIEAVCESPCEEDNLEVINMEDHQPQMAVSPFCVVSSIEGNACFLNDEFKQPKHANSSESANAIEEDAPNKLSLSLSVPKDINIVNNDDLSISRVEKKSEFLAPFSGGLKEVKEVAVIHDGVENSGLNASYGFSNCESKHAKSLSNGSALAIKSYMESVHNLDEVQNKFQASLDADSKITGIPVNEDFPGGLKGRKSYGTTASSVKYGQSSAMVLTKKEEIILPACCTNVDLPMDNVKDEENNLNGPSKILMEEVASRMTEDNEEVEVTMRQETENWLDTSVHEEDAQEYLPLKNESDNCSFELTASCKTIYSFERQCIEDHDEADIGHSPKNEHDTVSNIDNTKTRGNLTSPTLGTVQSKVETSMPNLDNRNLLSSDAVDEGGEHLCTSPSPVPKVSLVSVDKNSEILNICQVEPDLTRFEEAETDKDNADGCNVSPSTNEHYDGKVEKTSSKSPNDGSSVQSSLNYSFSIYQHSKTEEIRIATDVPLMFSGDLFHVERTQPNDANHKSNQKKFFSDYSKGRSAATNMVGEIENTKNEQEEQTIDGTMDFEYLTRLEASTICSDSATVDELENQVTVPFDVESTPRKDTTIENEDNECIENTSEKYLATQHLVEAGNRNEKDIETPDMASSQNASSRCVTEESESAIGIKDLFEDLSATTMSVSSPGASAMGEVISQSTNDTPKMTIGSFKVAFDACSALHELEPIGVLGTLGDTLIMPTEEVSSNSTNHLECEMKNAQEFSTEKKSSICLTINRSIEIEAQTSNIEIGSVAVSCEVKPVSSLGTPKDTPVLPNEQENRDAGIPICPGAAVMFDQITKCKKDVAQENTAEDINLTSKTIITSSDVAPEKLSTASTSGEEQLSTTEAEIVQVNNIILEEKCGDGGSKVQELLVETINMNKLSQPTQGIAPAYSSSEHSSFTNDDPTESPELTIEWEEEFSRKLLDFRVSSAIKTSKPAAMPGKENAPAIRKDLPQMHPVDGSAIKSSRKALKTINNN</sequence>
<feature type="region of interest" description="Disordered" evidence="1">
    <location>
        <begin position="1515"/>
        <end position="1554"/>
    </location>
</feature>
<proteinExistence type="predicted"/>
<organism evidence="2 3">
    <name type="scientific">Zingiber officinale</name>
    <name type="common">Ginger</name>
    <name type="synonym">Amomum zingiber</name>
    <dbReference type="NCBI Taxonomy" id="94328"/>
    <lineage>
        <taxon>Eukaryota</taxon>
        <taxon>Viridiplantae</taxon>
        <taxon>Streptophyta</taxon>
        <taxon>Embryophyta</taxon>
        <taxon>Tracheophyta</taxon>
        <taxon>Spermatophyta</taxon>
        <taxon>Magnoliopsida</taxon>
        <taxon>Liliopsida</taxon>
        <taxon>Zingiberales</taxon>
        <taxon>Zingiberaceae</taxon>
        <taxon>Zingiber</taxon>
    </lineage>
</organism>
<feature type="compositionally biased region" description="Basic and acidic residues" evidence="1">
    <location>
        <begin position="1415"/>
        <end position="1427"/>
    </location>
</feature>
<accession>A0A8J5F142</accession>
<feature type="region of interest" description="Disordered" evidence="1">
    <location>
        <begin position="424"/>
        <end position="447"/>
    </location>
</feature>
<reference evidence="2 3" key="1">
    <citation type="submission" date="2020-08" db="EMBL/GenBank/DDBJ databases">
        <title>Plant Genome Project.</title>
        <authorList>
            <person name="Zhang R.-G."/>
        </authorList>
    </citation>
    <scope>NUCLEOTIDE SEQUENCE [LARGE SCALE GENOMIC DNA]</scope>
    <source>
        <tissue evidence="2">Rhizome</tissue>
    </source>
</reference>
<feature type="compositionally biased region" description="Basic and acidic residues" evidence="1">
    <location>
        <begin position="1532"/>
        <end position="1542"/>
    </location>
</feature>
<comment type="caution">
    <text evidence="2">The sequence shown here is derived from an EMBL/GenBank/DDBJ whole genome shotgun (WGS) entry which is preliminary data.</text>
</comment>
<dbReference type="Proteomes" id="UP000734854">
    <property type="component" value="Unassembled WGS sequence"/>
</dbReference>
<gene>
    <name evidence="2" type="ORF">ZIOFF_062033</name>
</gene>
<dbReference type="EMBL" id="JACMSC010000017">
    <property type="protein sequence ID" value="KAG6478590.1"/>
    <property type="molecule type" value="Genomic_DNA"/>
</dbReference>
<feature type="region of interest" description="Disordered" evidence="1">
    <location>
        <begin position="2044"/>
        <end position="2087"/>
    </location>
</feature>
<feature type="compositionally biased region" description="Polar residues" evidence="1">
    <location>
        <begin position="1543"/>
        <end position="1554"/>
    </location>
</feature>
<evidence type="ECO:0000313" key="3">
    <source>
        <dbReference type="Proteomes" id="UP000734854"/>
    </source>
</evidence>
<evidence type="ECO:0000313" key="2">
    <source>
        <dbReference type="EMBL" id="KAG6478590.1"/>
    </source>
</evidence>
<name>A0A8J5F142_ZINOF</name>
<feature type="region of interest" description="Disordered" evidence="1">
    <location>
        <begin position="1995"/>
        <end position="2019"/>
    </location>
</feature>
<feature type="compositionally biased region" description="Polar residues" evidence="1">
    <location>
        <begin position="1995"/>
        <end position="2013"/>
    </location>
</feature>